<dbReference type="InterPro" id="IPR043936">
    <property type="entry name" value="HOOK_N"/>
</dbReference>
<evidence type="ECO:0000259" key="8">
    <source>
        <dbReference type="PROSITE" id="PS50021"/>
    </source>
</evidence>
<keyword evidence="4" id="KW-0493">Microtubule</keyword>
<comment type="caution">
    <text evidence="9">The sequence shown here is derived from an EMBL/GenBank/DDBJ whole genome shotgun (WGS) entry which is preliminary data.</text>
</comment>
<dbReference type="GO" id="GO:0051959">
    <property type="term" value="F:dynein light intermediate chain binding"/>
    <property type="evidence" value="ECO:0007669"/>
    <property type="project" value="TreeGrafter"/>
</dbReference>
<dbReference type="PANTHER" id="PTHR18947:SF37">
    <property type="entry name" value="PROTEIN HOOK HOMOLOG 2"/>
    <property type="match status" value="1"/>
</dbReference>
<comment type="similarity">
    <text evidence="2">Belongs to the hook family.</text>
</comment>
<dbReference type="AlphaFoldDB" id="A0A151MWD7"/>
<comment type="subcellular location">
    <subcellularLocation>
        <location evidence="1">Cytoplasm</location>
        <location evidence="1">Cytoskeleton</location>
    </subcellularLocation>
</comment>
<dbReference type="InterPro" id="IPR001715">
    <property type="entry name" value="CH_dom"/>
</dbReference>
<keyword evidence="3" id="KW-0963">Cytoplasm</keyword>
<keyword evidence="5 7" id="KW-0175">Coiled coil</keyword>
<sequence>MSAERPGVAPLLAWLQTYRVPAPCATYQDLASGVALAQVLHRIDASWFSQSWLGCIRDNTGNDPRVKVSNLTKVLQSMLEYCQDVLGQPVPERHVPEVAVAAEQAAAPELDKLLRLVLGCAVACERKQEHIQQIMTLEESVQHVVMAAIQELMTRDSLDTMSPEMYGTFDSQSRRYYFLSEEPDEPDVPCRRCQDLEQQVAALAEAARGRHETEVGGAARNLLLLQARVEQLQEENYRLESGREELRGHCEGLQRELGALRQRSQELGDLAKEAQALRDEMDMLR</sequence>
<evidence type="ECO:0000256" key="5">
    <source>
        <dbReference type="ARBA" id="ARBA00023054"/>
    </source>
</evidence>
<reference evidence="9 10" key="1">
    <citation type="journal article" date="2012" name="Genome Biol.">
        <title>Sequencing three crocodilian genomes to illuminate the evolution of archosaurs and amniotes.</title>
        <authorList>
            <person name="St John J.A."/>
            <person name="Braun E.L."/>
            <person name="Isberg S.R."/>
            <person name="Miles L.G."/>
            <person name="Chong A.Y."/>
            <person name="Gongora J."/>
            <person name="Dalzell P."/>
            <person name="Moran C."/>
            <person name="Bed'hom B."/>
            <person name="Abzhanov A."/>
            <person name="Burgess S.C."/>
            <person name="Cooksey A.M."/>
            <person name="Castoe T.A."/>
            <person name="Crawford N.G."/>
            <person name="Densmore L.D."/>
            <person name="Drew J.C."/>
            <person name="Edwards S.V."/>
            <person name="Faircloth B.C."/>
            <person name="Fujita M.K."/>
            <person name="Greenwold M.J."/>
            <person name="Hoffmann F.G."/>
            <person name="Howard J.M."/>
            <person name="Iguchi T."/>
            <person name="Janes D.E."/>
            <person name="Khan S.Y."/>
            <person name="Kohno S."/>
            <person name="de Koning A.J."/>
            <person name="Lance S.L."/>
            <person name="McCarthy F.M."/>
            <person name="McCormack J.E."/>
            <person name="Merchant M.E."/>
            <person name="Peterson D.G."/>
            <person name="Pollock D.D."/>
            <person name="Pourmand N."/>
            <person name="Raney B.J."/>
            <person name="Roessler K.A."/>
            <person name="Sanford J.R."/>
            <person name="Sawyer R.H."/>
            <person name="Schmidt C.J."/>
            <person name="Triplett E.W."/>
            <person name="Tuberville T.D."/>
            <person name="Venegas-Anaya M."/>
            <person name="Howard J.T."/>
            <person name="Jarvis E.D."/>
            <person name="Guillette L.J.Jr."/>
            <person name="Glenn T.C."/>
            <person name="Green R.E."/>
            <person name="Ray D.A."/>
        </authorList>
    </citation>
    <scope>NUCLEOTIDE SEQUENCE [LARGE SCALE GENOMIC DNA]</scope>
    <source>
        <strain evidence="9">KSC_2009_1</strain>
    </source>
</reference>
<evidence type="ECO:0000256" key="4">
    <source>
        <dbReference type="ARBA" id="ARBA00022701"/>
    </source>
</evidence>
<dbReference type="SUPFAM" id="SSF116907">
    <property type="entry name" value="Hook domain"/>
    <property type="match status" value="1"/>
</dbReference>
<keyword evidence="6" id="KW-0206">Cytoskeleton</keyword>
<evidence type="ECO:0000313" key="10">
    <source>
        <dbReference type="Proteomes" id="UP000050525"/>
    </source>
</evidence>
<dbReference type="Pfam" id="PF05622">
    <property type="entry name" value="HOOK"/>
    <property type="match status" value="1"/>
</dbReference>
<dbReference type="PANTHER" id="PTHR18947">
    <property type="entry name" value="HOOK PROTEINS"/>
    <property type="match status" value="1"/>
</dbReference>
<organism evidence="9 10">
    <name type="scientific">Alligator mississippiensis</name>
    <name type="common">American alligator</name>
    <dbReference type="NCBI Taxonomy" id="8496"/>
    <lineage>
        <taxon>Eukaryota</taxon>
        <taxon>Metazoa</taxon>
        <taxon>Chordata</taxon>
        <taxon>Craniata</taxon>
        <taxon>Vertebrata</taxon>
        <taxon>Euteleostomi</taxon>
        <taxon>Archelosauria</taxon>
        <taxon>Archosauria</taxon>
        <taxon>Crocodylia</taxon>
        <taxon>Alligatoridae</taxon>
        <taxon>Alligatorinae</taxon>
        <taxon>Alligator</taxon>
    </lineage>
</organism>
<dbReference type="Gene3D" id="1.10.418.10">
    <property type="entry name" value="Calponin-like domain"/>
    <property type="match status" value="1"/>
</dbReference>
<feature type="coiled-coil region" evidence="7">
    <location>
        <begin position="215"/>
        <end position="280"/>
    </location>
</feature>
<dbReference type="InterPro" id="IPR036872">
    <property type="entry name" value="CH_dom_sf"/>
</dbReference>
<dbReference type="GO" id="GO:0005737">
    <property type="term" value="C:cytoplasm"/>
    <property type="evidence" value="ECO:0007669"/>
    <property type="project" value="TreeGrafter"/>
</dbReference>
<dbReference type="FunFam" id="1.10.418.10:FF:000024">
    <property type="entry name" value="Hook homolog 3 (Drosophila)"/>
    <property type="match status" value="1"/>
</dbReference>
<dbReference type="GO" id="GO:0010256">
    <property type="term" value="P:endomembrane system organization"/>
    <property type="evidence" value="ECO:0007669"/>
    <property type="project" value="UniProtKB-ARBA"/>
</dbReference>
<keyword evidence="10" id="KW-1185">Reference proteome</keyword>
<evidence type="ECO:0000256" key="2">
    <source>
        <dbReference type="ARBA" id="ARBA00006946"/>
    </source>
</evidence>
<dbReference type="OrthoDB" id="49395at2759"/>
<protein>
    <recommendedName>
        <fullName evidence="8">Calponin-homology (CH) domain-containing protein</fullName>
    </recommendedName>
</protein>
<evidence type="ECO:0000256" key="3">
    <source>
        <dbReference type="ARBA" id="ARBA00022490"/>
    </source>
</evidence>
<dbReference type="EMBL" id="AKHW03004736">
    <property type="protein sequence ID" value="KYO28814.1"/>
    <property type="molecule type" value="Genomic_DNA"/>
</dbReference>
<dbReference type="InterPro" id="IPR008636">
    <property type="entry name" value="Hook_C"/>
</dbReference>
<dbReference type="GO" id="GO:0031122">
    <property type="term" value="P:cytoplasmic microtubule organization"/>
    <property type="evidence" value="ECO:0007669"/>
    <property type="project" value="InterPro"/>
</dbReference>
<feature type="domain" description="Calponin-homology (CH)" evidence="8">
    <location>
        <begin position="5"/>
        <end position="121"/>
    </location>
</feature>
<name>A0A151MWD7_ALLMI</name>
<proteinExistence type="inferred from homology"/>
<accession>A0A151MWD7</accession>
<dbReference type="Proteomes" id="UP000050525">
    <property type="component" value="Unassembled WGS sequence"/>
</dbReference>
<evidence type="ECO:0000256" key="7">
    <source>
        <dbReference type="SAM" id="Coils"/>
    </source>
</evidence>
<dbReference type="Pfam" id="PF19047">
    <property type="entry name" value="HOOK_N"/>
    <property type="match status" value="1"/>
</dbReference>
<evidence type="ECO:0000256" key="6">
    <source>
        <dbReference type="ARBA" id="ARBA00023212"/>
    </source>
</evidence>
<evidence type="ECO:0000313" key="9">
    <source>
        <dbReference type="EMBL" id="KYO28814.1"/>
    </source>
</evidence>
<gene>
    <name evidence="9" type="ORF">Y1Q_0002214</name>
</gene>
<dbReference type="GO" id="GO:0008017">
    <property type="term" value="F:microtubule binding"/>
    <property type="evidence" value="ECO:0007669"/>
    <property type="project" value="InterPro"/>
</dbReference>
<dbReference type="GO" id="GO:0005813">
    <property type="term" value="C:centrosome"/>
    <property type="evidence" value="ECO:0007669"/>
    <property type="project" value="TreeGrafter"/>
</dbReference>
<dbReference type="GO" id="GO:0030705">
    <property type="term" value="P:cytoskeleton-dependent intracellular transport"/>
    <property type="evidence" value="ECO:0007669"/>
    <property type="project" value="InterPro"/>
</dbReference>
<evidence type="ECO:0000256" key="1">
    <source>
        <dbReference type="ARBA" id="ARBA00004245"/>
    </source>
</evidence>
<dbReference type="PROSITE" id="PS50021">
    <property type="entry name" value="CH"/>
    <property type="match status" value="1"/>
</dbReference>
<dbReference type="GO" id="GO:0005874">
    <property type="term" value="C:microtubule"/>
    <property type="evidence" value="ECO:0007669"/>
    <property type="project" value="UniProtKB-KW"/>
</dbReference>